<organism evidence="1 2">
    <name type="scientific">Pedobacter steynii</name>
    <dbReference type="NCBI Taxonomy" id="430522"/>
    <lineage>
        <taxon>Bacteria</taxon>
        <taxon>Pseudomonadati</taxon>
        <taxon>Bacteroidota</taxon>
        <taxon>Sphingobacteriia</taxon>
        <taxon>Sphingobacteriales</taxon>
        <taxon>Sphingobacteriaceae</taxon>
        <taxon>Pedobacter</taxon>
    </lineage>
</organism>
<proteinExistence type="predicted"/>
<sequence length="220" mass="26294">MKNILILLLFFCLNGYGQERKEFRPPAGFKQVTKAEGDLDKDGINEIVYIYNTNRKSGENGFYRVLYICKRQNGTIRLWKENHSVIWEYQRYGRIFEEVPDLTISIKNNTLIVEQTFNSNSRHSHKYKNIFRYQNGDWFLIGATYNDFDTCEYDFQYDINFSTKKVNVAYTYGDCDEGRTPPEDEYLNFSYPFKKILRMDEFTPGNTEHKIPGKNKYFYY</sequence>
<dbReference type="KEGG" id="psty:BFS30_19105"/>
<evidence type="ECO:0000313" key="2">
    <source>
        <dbReference type="Proteomes" id="UP000094313"/>
    </source>
</evidence>
<dbReference type="OrthoDB" id="86940at2"/>
<evidence type="ECO:0000313" key="1">
    <source>
        <dbReference type="EMBL" id="AOM79092.1"/>
    </source>
</evidence>
<dbReference type="EMBL" id="CP017141">
    <property type="protein sequence ID" value="AOM79092.1"/>
    <property type="molecule type" value="Genomic_DNA"/>
</dbReference>
<protein>
    <submittedName>
        <fullName evidence="1">Uncharacterized protein</fullName>
    </submittedName>
</protein>
<dbReference type="AlphaFoldDB" id="A0A1D7QK84"/>
<dbReference type="Proteomes" id="UP000094313">
    <property type="component" value="Chromosome"/>
</dbReference>
<gene>
    <name evidence="1" type="ORF">BFS30_19105</name>
</gene>
<keyword evidence="2" id="KW-1185">Reference proteome</keyword>
<dbReference type="RefSeq" id="WP_069380755.1">
    <property type="nucleotide sequence ID" value="NZ_CP017141.1"/>
</dbReference>
<reference evidence="1 2" key="1">
    <citation type="submission" date="2016-08" db="EMBL/GenBank/DDBJ databases">
        <authorList>
            <person name="Seilhamer J.J."/>
        </authorList>
    </citation>
    <scope>NUCLEOTIDE SEQUENCE [LARGE SCALE GENOMIC DNA]</scope>
    <source>
        <strain evidence="1 2">DX4</strain>
    </source>
</reference>
<accession>A0A1D7QK84</accession>
<name>A0A1D7QK84_9SPHI</name>